<gene>
    <name evidence="7" type="primary">101898130</name>
    <name evidence="9" type="synonym">LOC101898130</name>
</gene>
<dbReference type="Gene3D" id="3.30.200.20">
    <property type="entry name" value="Phosphorylase Kinase, domain 1"/>
    <property type="match status" value="1"/>
</dbReference>
<dbReference type="AlphaFoldDB" id="A0A1I8N6X5"/>
<dbReference type="SUPFAM" id="SSF56112">
    <property type="entry name" value="Protein kinase-like (PK-like)"/>
    <property type="match status" value="1"/>
</dbReference>
<dbReference type="VEuPathDB" id="VectorBase:MDOMA2_005358"/>
<dbReference type="InterPro" id="IPR016024">
    <property type="entry name" value="ARM-type_fold"/>
</dbReference>
<dbReference type="InterPro" id="IPR011009">
    <property type="entry name" value="Kinase-like_dom_sf"/>
</dbReference>
<evidence type="ECO:0000313" key="9">
    <source>
        <dbReference type="RefSeq" id="XP_005179932.1"/>
    </source>
</evidence>
<dbReference type="PANTHER" id="PTHR12984:SF3">
    <property type="entry name" value="N-TERMINAL KINASE-LIKE PROTEIN"/>
    <property type="match status" value="1"/>
</dbReference>
<comment type="similarity">
    <text evidence="1">Belongs to the protein kinase superfamily.</text>
</comment>
<feature type="compositionally biased region" description="Basic and acidic residues" evidence="5">
    <location>
        <begin position="829"/>
        <end position="852"/>
    </location>
</feature>
<feature type="compositionally biased region" description="Polar residues" evidence="5">
    <location>
        <begin position="633"/>
        <end position="642"/>
    </location>
</feature>
<feature type="compositionally biased region" description="Low complexity" evidence="5">
    <location>
        <begin position="798"/>
        <end position="812"/>
    </location>
</feature>
<dbReference type="KEGG" id="mde:101898130"/>
<organism evidence="7">
    <name type="scientific">Musca domestica</name>
    <name type="common">House fly</name>
    <dbReference type="NCBI Taxonomy" id="7370"/>
    <lineage>
        <taxon>Eukaryota</taxon>
        <taxon>Metazoa</taxon>
        <taxon>Ecdysozoa</taxon>
        <taxon>Arthropoda</taxon>
        <taxon>Hexapoda</taxon>
        <taxon>Insecta</taxon>
        <taxon>Pterygota</taxon>
        <taxon>Neoptera</taxon>
        <taxon>Endopterygota</taxon>
        <taxon>Diptera</taxon>
        <taxon>Brachycera</taxon>
        <taxon>Muscomorpha</taxon>
        <taxon>Muscoidea</taxon>
        <taxon>Muscidae</taxon>
        <taxon>Musca</taxon>
    </lineage>
</organism>
<evidence type="ECO:0000259" key="6">
    <source>
        <dbReference type="PROSITE" id="PS50011"/>
    </source>
</evidence>
<evidence type="ECO:0000256" key="2">
    <source>
        <dbReference type="ARBA" id="ARBA00040972"/>
    </source>
</evidence>
<evidence type="ECO:0000313" key="8">
    <source>
        <dbReference type="Proteomes" id="UP001652621"/>
    </source>
</evidence>
<dbReference type="InterPro" id="IPR051177">
    <property type="entry name" value="CIK-Related_Protein"/>
</dbReference>
<evidence type="ECO:0000256" key="5">
    <source>
        <dbReference type="SAM" id="MobiDB-lite"/>
    </source>
</evidence>
<evidence type="ECO:0000256" key="3">
    <source>
        <dbReference type="ARBA" id="ARBA00042347"/>
    </source>
</evidence>
<dbReference type="EnsemblMetazoa" id="MDOA012180-RB">
    <property type="protein sequence ID" value="MDOA012180-PB"/>
    <property type="gene ID" value="MDOA012180"/>
</dbReference>
<comment type="function">
    <text evidence="4">Regulates COPI-mediated retrograde protein traffic at the interface between the Golgi apparatus and the endoplasmic reticulum. Involved in the maintenance of the Golgi apparatus morphology.</text>
</comment>
<accession>A0A1I8N6X5</accession>
<name>A0A1I8N6X5_MUSDO</name>
<feature type="compositionally biased region" description="Low complexity" evidence="5">
    <location>
        <begin position="703"/>
        <end position="724"/>
    </location>
</feature>
<dbReference type="Gene3D" id="1.10.510.10">
    <property type="entry name" value="Transferase(Phosphotransferase) domain 1"/>
    <property type="match status" value="1"/>
</dbReference>
<reference evidence="9" key="2">
    <citation type="submission" date="2025-04" db="UniProtKB">
        <authorList>
            <consortium name="RefSeq"/>
        </authorList>
    </citation>
    <scope>IDENTIFICATION</scope>
    <source>
        <strain evidence="9">Aabys</strain>
    </source>
</reference>
<feature type="compositionally biased region" description="Acidic residues" evidence="5">
    <location>
        <begin position="686"/>
        <end position="702"/>
    </location>
</feature>
<dbReference type="GO" id="GO:0005524">
    <property type="term" value="F:ATP binding"/>
    <property type="evidence" value="ECO:0007669"/>
    <property type="project" value="InterPro"/>
</dbReference>
<evidence type="ECO:0000313" key="7">
    <source>
        <dbReference type="EnsemblMetazoa" id="MDOA012180-PB"/>
    </source>
</evidence>
<feature type="region of interest" description="Disordered" evidence="5">
    <location>
        <begin position="583"/>
        <end position="673"/>
    </location>
</feature>
<feature type="region of interest" description="Disordered" evidence="5">
    <location>
        <begin position="736"/>
        <end position="867"/>
    </location>
</feature>
<dbReference type="InterPro" id="IPR011989">
    <property type="entry name" value="ARM-like"/>
</dbReference>
<feature type="compositionally biased region" description="Low complexity" evidence="5">
    <location>
        <begin position="742"/>
        <end position="779"/>
    </location>
</feature>
<dbReference type="VEuPathDB" id="VectorBase:MDOA012180"/>
<protein>
    <recommendedName>
        <fullName evidence="2">N-terminal kinase-like protein</fullName>
    </recommendedName>
    <alternativeName>
        <fullName evidence="3">SCY1-like protein 1</fullName>
    </alternativeName>
</protein>
<evidence type="ECO:0000256" key="1">
    <source>
        <dbReference type="ARBA" id="ARBA00038349"/>
    </source>
</evidence>
<dbReference type="PANTHER" id="PTHR12984">
    <property type="entry name" value="SCY1-RELATED S/T PROTEIN KINASE-LIKE"/>
    <property type="match status" value="1"/>
</dbReference>
<keyword evidence="8" id="KW-1185">Reference proteome</keyword>
<dbReference type="Proteomes" id="UP001652621">
    <property type="component" value="Unplaced"/>
</dbReference>
<dbReference type="Gene3D" id="1.25.10.10">
    <property type="entry name" value="Leucine-rich Repeat Variant"/>
    <property type="match status" value="1"/>
</dbReference>
<evidence type="ECO:0000256" key="4">
    <source>
        <dbReference type="ARBA" id="ARBA00056114"/>
    </source>
</evidence>
<dbReference type="PROSITE" id="PS50011">
    <property type="entry name" value="PROTEIN_KINASE_DOM"/>
    <property type="match status" value="1"/>
</dbReference>
<dbReference type="GO" id="GO:0004672">
    <property type="term" value="F:protein kinase activity"/>
    <property type="evidence" value="ECO:0007669"/>
    <property type="project" value="InterPro"/>
</dbReference>
<reference evidence="7" key="1">
    <citation type="submission" date="2020-05" db="UniProtKB">
        <authorList>
            <consortium name="EnsemblMetazoa"/>
        </authorList>
    </citation>
    <scope>IDENTIFICATION</scope>
    <source>
        <strain evidence="7">Aabys</strain>
    </source>
</reference>
<feature type="domain" description="Protein kinase" evidence="6">
    <location>
        <begin position="16"/>
        <end position="269"/>
    </location>
</feature>
<dbReference type="RefSeq" id="XP_005179932.1">
    <property type="nucleotide sequence ID" value="XM_005179875.3"/>
</dbReference>
<dbReference type="SUPFAM" id="SSF48371">
    <property type="entry name" value="ARM repeat"/>
    <property type="match status" value="1"/>
</dbReference>
<feature type="compositionally biased region" description="Acidic residues" evidence="5">
    <location>
        <begin position="646"/>
        <end position="656"/>
    </location>
</feature>
<feature type="compositionally biased region" description="Polar residues" evidence="5">
    <location>
        <begin position="781"/>
        <end position="792"/>
    </location>
</feature>
<sequence>MMWSFFSRDSSKDFPYDIGEPVAGFENHSIWTLHKAKRKGTQEEVSVFVFDLRSGSDAKCELAKAALKRLKTLRHPSILQFLDSLETDKLLYVATEYVEPLGLHIAKLSADGPQKDLYLAWGIFQITRALSFLNNDGSLRHNNVSVWSVFVNSSGEWKLGSLEYVSPADGNPMPPIKVPPSLEVYDPPEKNDQTKLKAATKCSADMWGLGCLVWESFNGPLRSRSNLKDIDCIPKSLQSLYCELVGASPSNRPNPADIITRCRKPGGFFKNDLVDTLLFLEEIQIKDKAEKNRFFSGLTLHLDNFPDNVCKHKILPQLITAYEYGDAGSAVLAPMFKLGKLLDEAEYQKRIVPCVVKLFGSTDRVTRSRLLQQLELFIAHLQPQVVNDQIFPQVAHGFLDTNATIREQTVKSIIHLAPKLNYNNLNVEVLRHFARLQARDDQGGIRTNTTVCLGKIAPHLHPQVRQRVLVSAFIRAMRDPFPPARVAGVLALAATQQYFLLNEVANRVLPALCSLTIDPEKSVRDPAFKTIRGFLGKLEKVSEDPSLRETMEADVHTATPSIGNAAATWAGWAVTAVTSKFYRSQSDSSRPRPPLTGRNLSKPASLEQPSSSSLSTTTSSVTSMTSLEHESNDTSASASDYGNNDWDNENWGEMDDPSSPMAGSPNNGPLSVNTALADVRDGWDNEEWGSLEEDPGEEEAQEQEQQQMQLRQSPIRPHQQQLQQHQLNELIEPLAKLNSHNTSPSKSTLGSTSLSSSLRPRDLSANLSSASNTTTSPTPFLNCNNISPPQQKSPHHMNNSTNSNANWNSDSWADGEFEPIDEPLTGNPKLDEARRKREEKKLQRQRELEARRAQRNSGPMKLGAKKL</sequence>
<dbReference type="InterPro" id="IPR000719">
    <property type="entry name" value="Prot_kinase_dom"/>
</dbReference>
<feature type="compositionally biased region" description="Polar residues" evidence="5">
    <location>
        <begin position="664"/>
        <end position="673"/>
    </location>
</feature>
<feature type="region of interest" description="Disordered" evidence="5">
    <location>
        <begin position="686"/>
        <end position="724"/>
    </location>
</feature>
<proteinExistence type="inferred from homology"/>
<dbReference type="OrthoDB" id="447103at2759"/>
<feature type="compositionally biased region" description="Low complexity" evidence="5">
    <location>
        <begin position="610"/>
        <end position="626"/>
    </location>
</feature>